<dbReference type="EMBL" id="KZ503477">
    <property type="protein sequence ID" value="PKU63600.1"/>
    <property type="molecule type" value="Genomic_DNA"/>
</dbReference>
<name>A0A2I0VJL1_9ASPA</name>
<organism evidence="1 2">
    <name type="scientific">Dendrobium catenatum</name>
    <dbReference type="NCBI Taxonomy" id="906689"/>
    <lineage>
        <taxon>Eukaryota</taxon>
        <taxon>Viridiplantae</taxon>
        <taxon>Streptophyta</taxon>
        <taxon>Embryophyta</taxon>
        <taxon>Tracheophyta</taxon>
        <taxon>Spermatophyta</taxon>
        <taxon>Magnoliopsida</taxon>
        <taxon>Liliopsida</taxon>
        <taxon>Asparagales</taxon>
        <taxon>Orchidaceae</taxon>
        <taxon>Epidendroideae</taxon>
        <taxon>Malaxideae</taxon>
        <taxon>Dendrobiinae</taxon>
        <taxon>Dendrobium</taxon>
    </lineage>
</organism>
<gene>
    <name evidence="1" type="ORF">MA16_Dca016741</name>
</gene>
<reference evidence="1 2" key="2">
    <citation type="journal article" date="2017" name="Nature">
        <title>The Apostasia genome and the evolution of orchids.</title>
        <authorList>
            <person name="Zhang G.Q."/>
            <person name="Liu K.W."/>
            <person name="Li Z."/>
            <person name="Lohaus R."/>
            <person name="Hsiao Y.Y."/>
            <person name="Niu S.C."/>
            <person name="Wang J.Y."/>
            <person name="Lin Y.C."/>
            <person name="Xu Q."/>
            <person name="Chen L.J."/>
            <person name="Yoshida K."/>
            <person name="Fujiwara S."/>
            <person name="Wang Z.W."/>
            <person name="Zhang Y.Q."/>
            <person name="Mitsuda N."/>
            <person name="Wang M."/>
            <person name="Liu G.H."/>
            <person name="Pecoraro L."/>
            <person name="Huang H.X."/>
            <person name="Xiao X.J."/>
            <person name="Lin M."/>
            <person name="Wu X.Y."/>
            <person name="Wu W.L."/>
            <person name="Chen Y.Y."/>
            <person name="Chang S.B."/>
            <person name="Sakamoto S."/>
            <person name="Ohme-Takagi M."/>
            <person name="Yagi M."/>
            <person name="Zeng S.J."/>
            <person name="Shen C.Y."/>
            <person name="Yeh C.M."/>
            <person name="Luo Y.B."/>
            <person name="Tsai W.C."/>
            <person name="Van de Peer Y."/>
            <person name="Liu Z.J."/>
        </authorList>
    </citation>
    <scope>NUCLEOTIDE SEQUENCE [LARGE SCALE GENOMIC DNA]</scope>
    <source>
        <tissue evidence="1">The whole plant</tissue>
    </source>
</reference>
<protein>
    <submittedName>
        <fullName evidence="1">Uncharacterized protein</fullName>
    </submittedName>
</protein>
<accession>A0A2I0VJL1</accession>
<keyword evidence="2" id="KW-1185">Reference proteome</keyword>
<reference evidence="1 2" key="1">
    <citation type="journal article" date="2016" name="Sci. Rep.">
        <title>The Dendrobium catenatum Lindl. genome sequence provides insights into polysaccharide synthase, floral development and adaptive evolution.</title>
        <authorList>
            <person name="Zhang G.Q."/>
            <person name="Xu Q."/>
            <person name="Bian C."/>
            <person name="Tsai W.C."/>
            <person name="Yeh C.M."/>
            <person name="Liu K.W."/>
            <person name="Yoshida K."/>
            <person name="Zhang L.S."/>
            <person name="Chang S.B."/>
            <person name="Chen F."/>
            <person name="Shi Y."/>
            <person name="Su Y.Y."/>
            <person name="Zhang Y.Q."/>
            <person name="Chen L.J."/>
            <person name="Yin Y."/>
            <person name="Lin M."/>
            <person name="Huang H."/>
            <person name="Deng H."/>
            <person name="Wang Z.W."/>
            <person name="Zhu S.L."/>
            <person name="Zhao X."/>
            <person name="Deng C."/>
            <person name="Niu S.C."/>
            <person name="Huang J."/>
            <person name="Wang M."/>
            <person name="Liu G.H."/>
            <person name="Yang H.J."/>
            <person name="Xiao X.J."/>
            <person name="Hsiao Y.Y."/>
            <person name="Wu W.L."/>
            <person name="Chen Y.Y."/>
            <person name="Mitsuda N."/>
            <person name="Ohme-Takagi M."/>
            <person name="Luo Y.B."/>
            <person name="Van de Peer Y."/>
            <person name="Liu Z.J."/>
        </authorList>
    </citation>
    <scope>NUCLEOTIDE SEQUENCE [LARGE SCALE GENOMIC DNA]</scope>
    <source>
        <tissue evidence="1">The whole plant</tissue>
    </source>
</reference>
<evidence type="ECO:0000313" key="2">
    <source>
        <dbReference type="Proteomes" id="UP000233837"/>
    </source>
</evidence>
<dbReference type="AlphaFoldDB" id="A0A2I0VJL1"/>
<sequence>MPNSFDCSLREIHLQSNLFTSHIPATLCNCSNQVSIATLAFLRDLIMGQNPLEASIGCYLYLDKHEDLLSIACYL</sequence>
<proteinExistence type="predicted"/>
<evidence type="ECO:0000313" key="1">
    <source>
        <dbReference type="EMBL" id="PKU63600.1"/>
    </source>
</evidence>
<dbReference type="Proteomes" id="UP000233837">
    <property type="component" value="Unassembled WGS sequence"/>
</dbReference>
<dbReference type="SUPFAM" id="SSF52058">
    <property type="entry name" value="L domain-like"/>
    <property type="match status" value="1"/>
</dbReference>